<sequence length="80" mass="9641">MDRKILKTPINSARLKQYHQQPWYYNFQHQGKIKTLDTLPTYEETFSRNFQLIHEDLQITVPTKVIYLGSPYDDTMTMEM</sequence>
<reference evidence="1" key="1">
    <citation type="submission" date="2022-08" db="EMBL/GenBank/DDBJ databases">
        <authorList>
            <person name="Kallberg Y."/>
            <person name="Tangrot J."/>
            <person name="Rosling A."/>
        </authorList>
    </citation>
    <scope>NUCLEOTIDE SEQUENCE</scope>
    <source>
        <strain evidence="1">Wild A</strain>
    </source>
</reference>
<gene>
    <name evidence="1" type="ORF">FWILDA_LOCUS15912</name>
</gene>
<comment type="caution">
    <text evidence="1">The sequence shown here is derived from an EMBL/GenBank/DDBJ whole genome shotgun (WGS) entry which is preliminary data.</text>
</comment>
<organism evidence="1 2">
    <name type="scientific">Funneliformis geosporum</name>
    <dbReference type="NCBI Taxonomy" id="1117311"/>
    <lineage>
        <taxon>Eukaryota</taxon>
        <taxon>Fungi</taxon>
        <taxon>Fungi incertae sedis</taxon>
        <taxon>Mucoromycota</taxon>
        <taxon>Glomeromycotina</taxon>
        <taxon>Glomeromycetes</taxon>
        <taxon>Glomerales</taxon>
        <taxon>Glomeraceae</taxon>
        <taxon>Funneliformis</taxon>
    </lineage>
</organism>
<evidence type="ECO:0000313" key="1">
    <source>
        <dbReference type="EMBL" id="CAI2193111.1"/>
    </source>
</evidence>
<evidence type="ECO:0000313" key="2">
    <source>
        <dbReference type="Proteomes" id="UP001153678"/>
    </source>
</evidence>
<feature type="non-terminal residue" evidence="1">
    <location>
        <position position="80"/>
    </location>
</feature>
<proteinExistence type="predicted"/>
<keyword evidence="2" id="KW-1185">Reference proteome</keyword>
<dbReference type="EMBL" id="CAMKVN010009089">
    <property type="protein sequence ID" value="CAI2193111.1"/>
    <property type="molecule type" value="Genomic_DNA"/>
</dbReference>
<protein>
    <submittedName>
        <fullName evidence="1">11629_t:CDS:1</fullName>
    </submittedName>
</protein>
<dbReference type="Proteomes" id="UP001153678">
    <property type="component" value="Unassembled WGS sequence"/>
</dbReference>
<dbReference type="AlphaFoldDB" id="A0A9W4T5S2"/>
<name>A0A9W4T5S2_9GLOM</name>
<accession>A0A9W4T5S2</accession>